<dbReference type="EMBL" id="JAQQWN010000005">
    <property type="protein sequence ID" value="KAK8085712.1"/>
    <property type="molecule type" value="Genomic_DNA"/>
</dbReference>
<accession>A0ABR1WQ95</accession>
<protein>
    <submittedName>
        <fullName evidence="1">Uncharacterized protein</fullName>
    </submittedName>
</protein>
<comment type="caution">
    <text evidence="1">The sequence shown here is derived from an EMBL/GenBank/DDBJ whole genome shotgun (WGS) entry which is preliminary data.</text>
</comment>
<sequence>MDNCWFVLKQPVHAPPQYKSPNRARGEADGALRLGDIVPIPTTIYPILTQPHDLLPFPFGMRIRSVPCGNFQWESSSGNNLAGAAGGGAPITAAAGVTIDAKVGVEFQNTVTNWANFEHMDIESMQPSTGYIEDVLATEPLQQWINHHQNPITRSWTVYMVIGLMIARETGSVGHSDTRSRGFSSNAASDVPGVANANIEASYSRDHDNSMSVELSTDRIWAIRLAKVHKGALRSRWQQSEVTVGAALDGEVEDENIEEVLASEGLSDVIRLVVVGNEPEKVVFVISAQNDFRSSI</sequence>
<dbReference type="RefSeq" id="XP_066670221.1">
    <property type="nucleotide sequence ID" value="XM_066811298.1"/>
</dbReference>
<evidence type="ECO:0000313" key="1">
    <source>
        <dbReference type="EMBL" id="KAK8085712.1"/>
    </source>
</evidence>
<proteinExistence type="predicted"/>
<organism evidence="1 2">
    <name type="scientific">Apiospora hydei</name>
    <dbReference type="NCBI Taxonomy" id="1337664"/>
    <lineage>
        <taxon>Eukaryota</taxon>
        <taxon>Fungi</taxon>
        <taxon>Dikarya</taxon>
        <taxon>Ascomycota</taxon>
        <taxon>Pezizomycotina</taxon>
        <taxon>Sordariomycetes</taxon>
        <taxon>Xylariomycetidae</taxon>
        <taxon>Amphisphaeriales</taxon>
        <taxon>Apiosporaceae</taxon>
        <taxon>Apiospora</taxon>
    </lineage>
</organism>
<keyword evidence="2" id="KW-1185">Reference proteome</keyword>
<gene>
    <name evidence="1" type="ORF">PG997_006983</name>
</gene>
<dbReference type="Proteomes" id="UP001433268">
    <property type="component" value="Unassembled WGS sequence"/>
</dbReference>
<reference evidence="1 2" key="1">
    <citation type="submission" date="2023-01" db="EMBL/GenBank/DDBJ databases">
        <title>Analysis of 21 Apiospora genomes using comparative genomics revels a genus with tremendous synthesis potential of carbohydrate active enzymes and secondary metabolites.</title>
        <authorList>
            <person name="Sorensen T."/>
        </authorList>
    </citation>
    <scope>NUCLEOTIDE SEQUENCE [LARGE SCALE GENOMIC DNA]</scope>
    <source>
        <strain evidence="1 2">CBS 114990</strain>
    </source>
</reference>
<evidence type="ECO:0000313" key="2">
    <source>
        <dbReference type="Proteomes" id="UP001433268"/>
    </source>
</evidence>
<name>A0ABR1WQ95_9PEZI</name>
<dbReference type="GeneID" id="92044358"/>